<dbReference type="EMBL" id="JAPFRF010000010">
    <property type="protein sequence ID" value="KAJ7320064.1"/>
    <property type="molecule type" value="Genomic_DNA"/>
</dbReference>
<dbReference type="AlphaFoldDB" id="A0A9Q1AY39"/>
<feature type="chain" id="PRO_5040461906" description="G-protein coupled receptors family 1 profile domain-containing protein" evidence="9">
    <location>
        <begin position="24"/>
        <end position="179"/>
    </location>
</feature>
<sequence length="179" mass="19669">MYAVALVGNLLLLLLILREPSLQQRSSCLLLATLAVADVALSSSTVPLTLSALLASLPKERAFEACLAQMFFTHTSFIAEPPLSWQPWPLTGTWPFATPCTTPPCSPTGRTRGIRERMAWALLSTRSPPPGHQVKPPRTDGEPQAGGRGWILLPRHSRECWDMEGARRALRDKETNSQS</sequence>
<evidence type="ECO:0000256" key="8">
    <source>
        <dbReference type="SAM" id="MobiDB-lite"/>
    </source>
</evidence>
<dbReference type="PANTHER" id="PTHR26450:SF32">
    <property type="entry name" value="OLFACTORY RECEPTOR 52B6"/>
    <property type="match status" value="1"/>
</dbReference>
<evidence type="ECO:0000256" key="7">
    <source>
        <dbReference type="ARBA" id="ARBA00023224"/>
    </source>
</evidence>
<keyword evidence="12" id="KW-1185">Reference proteome</keyword>
<protein>
    <recommendedName>
        <fullName evidence="10">G-protein coupled receptors family 1 profile domain-containing protein</fullName>
    </recommendedName>
</protein>
<dbReference type="Pfam" id="PF13853">
    <property type="entry name" value="7tm_4"/>
    <property type="match status" value="1"/>
</dbReference>
<dbReference type="GO" id="GO:0005886">
    <property type="term" value="C:plasma membrane"/>
    <property type="evidence" value="ECO:0007669"/>
    <property type="project" value="TreeGrafter"/>
</dbReference>
<dbReference type="GO" id="GO:0004984">
    <property type="term" value="F:olfactory receptor activity"/>
    <property type="evidence" value="ECO:0007669"/>
    <property type="project" value="InterPro"/>
</dbReference>
<evidence type="ECO:0000256" key="6">
    <source>
        <dbReference type="ARBA" id="ARBA00023136"/>
    </source>
</evidence>
<gene>
    <name evidence="11" type="ORF">JRQ81_019575</name>
</gene>
<comment type="caution">
    <text evidence="11">The sequence shown here is derived from an EMBL/GenBank/DDBJ whole genome shotgun (WGS) entry which is preliminary data.</text>
</comment>
<accession>A0A9Q1AY39</accession>
<comment type="subcellular location">
    <subcellularLocation>
        <location evidence="1">Membrane</location>
        <topology evidence="1">Multi-pass membrane protein</topology>
    </subcellularLocation>
</comment>
<dbReference type="Gene3D" id="1.20.1070.10">
    <property type="entry name" value="Rhodopsin 7-helix transmembrane proteins"/>
    <property type="match status" value="1"/>
</dbReference>
<dbReference type="Proteomes" id="UP001142489">
    <property type="component" value="Unassembled WGS sequence"/>
</dbReference>
<name>A0A9Q1AY39_9SAUR</name>
<keyword evidence="2" id="KW-0716">Sensory transduction</keyword>
<evidence type="ECO:0000313" key="11">
    <source>
        <dbReference type="EMBL" id="KAJ7320064.1"/>
    </source>
</evidence>
<dbReference type="InterPro" id="IPR000725">
    <property type="entry name" value="Olfact_rcpt"/>
</dbReference>
<evidence type="ECO:0000256" key="9">
    <source>
        <dbReference type="SAM" id="SignalP"/>
    </source>
</evidence>
<organism evidence="11 12">
    <name type="scientific">Phrynocephalus forsythii</name>
    <dbReference type="NCBI Taxonomy" id="171643"/>
    <lineage>
        <taxon>Eukaryota</taxon>
        <taxon>Metazoa</taxon>
        <taxon>Chordata</taxon>
        <taxon>Craniata</taxon>
        <taxon>Vertebrata</taxon>
        <taxon>Euteleostomi</taxon>
        <taxon>Lepidosauria</taxon>
        <taxon>Squamata</taxon>
        <taxon>Bifurcata</taxon>
        <taxon>Unidentata</taxon>
        <taxon>Episquamata</taxon>
        <taxon>Toxicofera</taxon>
        <taxon>Iguania</taxon>
        <taxon>Acrodonta</taxon>
        <taxon>Agamidae</taxon>
        <taxon>Agaminae</taxon>
        <taxon>Phrynocephalus</taxon>
    </lineage>
</organism>
<dbReference type="SUPFAM" id="SSF81321">
    <property type="entry name" value="Family A G protein-coupled receptor-like"/>
    <property type="match status" value="1"/>
</dbReference>
<evidence type="ECO:0000313" key="12">
    <source>
        <dbReference type="Proteomes" id="UP001142489"/>
    </source>
</evidence>
<evidence type="ECO:0000256" key="1">
    <source>
        <dbReference type="ARBA" id="ARBA00004141"/>
    </source>
</evidence>
<reference evidence="11" key="1">
    <citation type="journal article" date="2023" name="DNA Res.">
        <title>Chromosome-level genome assembly of Phrynocephalus forsythii using third-generation DNA sequencing and Hi-C analysis.</title>
        <authorList>
            <person name="Qi Y."/>
            <person name="Zhao W."/>
            <person name="Zhao Y."/>
            <person name="Niu C."/>
            <person name="Cao S."/>
            <person name="Zhang Y."/>
        </authorList>
    </citation>
    <scope>NUCLEOTIDE SEQUENCE</scope>
    <source>
        <tissue evidence="11">Muscle</tissue>
    </source>
</reference>
<keyword evidence="3" id="KW-0812">Transmembrane</keyword>
<dbReference type="InterPro" id="IPR017452">
    <property type="entry name" value="GPCR_Rhodpsn_7TM"/>
</dbReference>
<feature type="domain" description="G-protein coupled receptors family 1 profile" evidence="10">
    <location>
        <begin position="8"/>
        <end position="50"/>
    </location>
</feature>
<evidence type="ECO:0000256" key="4">
    <source>
        <dbReference type="ARBA" id="ARBA00022725"/>
    </source>
</evidence>
<keyword evidence="5" id="KW-1133">Transmembrane helix</keyword>
<dbReference type="PROSITE" id="PS50262">
    <property type="entry name" value="G_PROTEIN_RECEP_F1_2"/>
    <property type="match status" value="1"/>
</dbReference>
<keyword evidence="6" id="KW-0472">Membrane</keyword>
<dbReference type="GO" id="GO:0007186">
    <property type="term" value="P:G protein-coupled receptor signaling pathway"/>
    <property type="evidence" value="ECO:0007669"/>
    <property type="project" value="InterPro"/>
</dbReference>
<keyword evidence="4" id="KW-0552">Olfaction</keyword>
<proteinExistence type="predicted"/>
<dbReference type="PANTHER" id="PTHR26450">
    <property type="entry name" value="OLFACTORY RECEPTOR 56B1-RELATED"/>
    <property type="match status" value="1"/>
</dbReference>
<dbReference type="InterPro" id="IPR050402">
    <property type="entry name" value="OR51/52/56-like"/>
</dbReference>
<keyword evidence="7" id="KW-0807">Transducer</keyword>
<evidence type="ECO:0000256" key="5">
    <source>
        <dbReference type="ARBA" id="ARBA00022989"/>
    </source>
</evidence>
<evidence type="ECO:0000256" key="3">
    <source>
        <dbReference type="ARBA" id="ARBA00022692"/>
    </source>
</evidence>
<evidence type="ECO:0000259" key="10">
    <source>
        <dbReference type="PROSITE" id="PS50262"/>
    </source>
</evidence>
<feature type="signal peptide" evidence="9">
    <location>
        <begin position="1"/>
        <end position="23"/>
    </location>
</feature>
<feature type="region of interest" description="Disordered" evidence="8">
    <location>
        <begin position="125"/>
        <end position="149"/>
    </location>
</feature>
<evidence type="ECO:0000256" key="2">
    <source>
        <dbReference type="ARBA" id="ARBA00022606"/>
    </source>
</evidence>
<keyword evidence="9" id="KW-0732">Signal</keyword>